<accession>A0ABD6A225</accession>
<comment type="caution">
    <text evidence="3">The sequence shown here is derived from an EMBL/GenBank/DDBJ whole genome shotgun (WGS) entry which is preliminary data.</text>
</comment>
<feature type="compositionally biased region" description="Basic and acidic residues" evidence="1">
    <location>
        <begin position="289"/>
        <end position="308"/>
    </location>
</feature>
<keyword evidence="4" id="KW-1185">Reference proteome</keyword>
<dbReference type="AlphaFoldDB" id="A0ABD6A225"/>
<dbReference type="RefSeq" id="WP_379705954.1">
    <property type="nucleotide sequence ID" value="NZ_JBHTAT010000001.1"/>
</dbReference>
<reference evidence="3 4" key="1">
    <citation type="journal article" date="2019" name="Int. J. Syst. Evol. Microbiol.">
        <title>The Global Catalogue of Microorganisms (GCM) 10K type strain sequencing project: providing services to taxonomists for standard genome sequencing and annotation.</title>
        <authorList>
            <consortium name="The Broad Institute Genomics Platform"/>
            <consortium name="The Broad Institute Genome Sequencing Center for Infectious Disease"/>
            <person name="Wu L."/>
            <person name="Ma J."/>
        </authorList>
    </citation>
    <scope>NUCLEOTIDE SEQUENCE [LARGE SCALE GENOMIC DNA]</scope>
    <source>
        <strain evidence="3 4">GX21</strain>
    </source>
</reference>
<feature type="region of interest" description="Disordered" evidence="1">
    <location>
        <begin position="277"/>
        <end position="308"/>
    </location>
</feature>
<evidence type="ECO:0000256" key="1">
    <source>
        <dbReference type="SAM" id="MobiDB-lite"/>
    </source>
</evidence>
<evidence type="ECO:0000259" key="2">
    <source>
        <dbReference type="Pfam" id="PF00884"/>
    </source>
</evidence>
<dbReference type="Proteomes" id="UP001596434">
    <property type="component" value="Unassembled WGS sequence"/>
</dbReference>
<organism evidence="3 4">
    <name type="scientific">Haloplanus litoreus</name>
    <dbReference type="NCBI Taxonomy" id="767515"/>
    <lineage>
        <taxon>Archaea</taxon>
        <taxon>Methanobacteriati</taxon>
        <taxon>Methanobacteriota</taxon>
        <taxon>Stenosarchaea group</taxon>
        <taxon>Halobacteria</taxon>
        <taxon>Halobacteriales</taxon>
        <taxon>Haloferacaceae</taxon>
        <taxon>Haloplanus</taxon>
    </lineage>
</organism>
<proteinExistence type="predicted"/>
<protein>
    <submittedName>
        <fullName evidence="3">Sulfatase-like hydrolase/transferase</fullName>
    </submittedName>
</protein>
<dbReference type="InterPro" id="IPR017850">
    <property type="entry name" value="Alkaline_phosphatase_core_sf"/>
</dbReference>
<feature type="domain" description="Sulfatase N-terminal" evidence="2">
    <location>
        <begin position="110"/>
        <end position="258"/>
    </location>
</feature>
<gene>
    <name evidence="3" type="ORF">ACFQKE_15580</name>
</gene>
<dbReference type="GeneID" id="96955100"/>
<dbReference type="Gene3D" id="3.40.720.10">
    <property type="entry name" value="Alkaline Phosphatase, subunit A"/>
    <property type="match status" value="1"/>
</dbReference>
<dbReference type="Pfam" id="PF00884">
    <property type="entry name" value="Sulfatase"/>
    <property type="match status" value="1"/>
</dbReference>
<name>A0ABD6A225_9EURY</name>
<sequence>MTFRDWLGRTCSYIRSDGVQSGLRRSADEFKRGAATRIDPYVPGEPIFAHDWDVLIVLDACRPDLLAEVAESYDFLPRRPETVRSTGSSSWIWMERNFTTDWANEMRETAYVTGNPYSSDYVDPSAFALVDEVWNYAWDDDHGTVPARPITDRTIDTARTHDPERLLVHYMQPHFPSVPDPIGSAIDIDTFGEQWESIWDDLEAERISEERVWESYRTNLEYVLDDVALLLENVDAETVVITADHGNALGECGFYGHPPLNPHPSVRRVPWVETSARDTMGYEPSQEANRVDPSDGDVQSHLRDLGYL</sequence>
<dbReference type="EMBL" id="JBHTAT010000001">
    <property type="protein sequence ID" value="MFC7256706.1"/>
    <property type="molecule type" value="Genomic_DNA"/>
</dbReference>
<evidence type="ECO:0000313" key="4">
    <source>
        <dbReference type="Proteomes" id="UP001596434"/>
    </source>
</evidence>
<evidence type="ECO:0000313" key="3">
    <source>
        <dbReference type="EMBL" id="MFC7256706.1"/>
    </source>
</evidence>
<dbReference type="InterPro" id="IPR000917">
    <property type="entry name" value="Sulfatase_N"/>
</dbReference>
<dbReference type="SUPFAM" id="SSF53649">
    <property type="entry name" value="Alkaline phosphatase-like"/>
    <property type="match status" value="1"/>
</dbReference>